<dbReference type="CDD" id="cd07263">
    <property type="entry name" value="VOC_like"/>
    <property type="match status" value="1"/>
</dbReference>
<evidence type="ECO:0000259" key="1">
    <source>
        <dbReference type="PROSITE" id="PS51819"/>
    </source>
</evidence>
<dbReference type="InterPro" id="IPR029068">
    <property type="entry name" value="Glyas_Bleomycin-R_OHBP_Dase"/>
</dbReference>
<name>A0A1A5JLQ5_RHILI</name>
<protein>
    <submittedName>
        <fullName evidence="2">Extradiol dioxygenase</fullName>
    </submittedName>
</protein>
<keyword evidence="2" id="KW-0560">Oxidoreductase</keyword>
<dbReference type="InterPro" id="IPR004360">
    <property type="entry name" value="Glyas_Fos-R_dOase_dom"/>
</dbReference>
<accession>A0A1A5JLQ5</accession>
<evidence type="ECO:0000313" key="2">
    <source>
        <dbReference type="EMBL" id="OBP83296.1"/>
    </source>
</evidence>
<dbReference type="AlphaFoldDB" id="A0A1A5JLQ5"/>
<evidence type="ECO:0000313" key="3">
    <source>
        <dbReference type="Proteomes" id="UP000093748"/>
    </source>
</evidence>
<comment type="caution">
    <text evidence="2">The sequence shown here is derived from an EMBL/GenBank/DDBJ whole genome shotgun (WGS) entry which is preliminary data.</text>
</comment>
<gene>
    <name evidence="2" type="ORF">BAE39_07330</name>
</gene>
<proteinExistence type="predicted"/>
<dbReference type="OrthoDB" id="9794917at2"/>
<feature type="domain" description="VOC" evidence="1">
    <location>
        <begin position="9"/>
        <end position="133"/>
    </location>
</feature>
<dbReference type="Pfam" id="PF00903">
    <property type="entry name" value="Glyoxalase"/>
    <property type="match status" value="1"/>
</dbReference>
<dbReference type="PROSITE" id="PS51819">
    <property type="entry name" value="VOC"/>
    <property type="match status" value="1"/>
</dbReference>
<dbReference type="PANTHER" id="PTHR36437:SF2">
    <property type="entry name" value="GLYOXALASE_BLEOMYCIN RESISTANCE PROTEIN_DIOXYGENASE"/>
    <property type="match status" value="1"/>
</dbReference>
<dbReference type="EMBL" id="LZTJ01000001">
    <property type="protein sequence ID" value="OBP83296.1"/>
    <property type="molecule type" value="Genomic_DNA"/>
</dbReference>
<sequence>MTGFAGNRRVATVALVVANYDEAIAWYVGRLGFLLLEDVDLGGGKRWVTVAPANGQGARLLLAEASDEAQRQSIGNQTGGRVFLFLETDDFARDHAAMLEKGVEFREAPRFEPYGTVAVFADLHGNLWDLIEPKR</sequence>
<keyword evidence="2" id="KW-0223">Dioxygenase</keyword>
<reference evidence="3" key="1">
    <citation type="submission" date="2016-06" db="EMBL/GenBank/DDBJ databases">
        <title>NZP2037 Pacbio-Illumina hybrid assembly.</title>
        <authorList>
            <person name="Ramsay J.P."/>
        </authorList>
    </citation>
    <scope>NUCLEOTIDE SEQUENCE [LARGE SCALE GENOMIC DNA]</scope>
    <source>
        <strain evidence="3">R7ANS::ICEMlSym2042</strain>
    </source>
</reference>
<dbReference type="PANTHER" id="PTHR36437">
    <property type="entry name" value="GLYOXALASE/BLEOMYCIN RESISTANCE PROTEIN/DIOXYGENASE"/>
    <property type="match status" value="1"/>
</dbReference>
<dbReference type="InterPro" id="IPR037523">
    <property type="entry name" value="VOC_core"/>
</dbReference>
<organism evidence="2 3">
    <name type="scientific">Rhizobium loti</name>
    <name type="common">Mesorhizobium loti</name>
    <dbReference type="NCBI Taxonomy" id="381"/>
    <lineage>
        <taxon>Bacteria</taxon>
        <taxon>Pseudomonadati</taxon>
        <taxon>Pseudomonadota</taxon>
        <taxon>Alphaproteobacteria</taxon>
        <taxon>Hyphomicrobiales</taxon>
        <taxon>Phyllobacteriaceae</taxon>
        <taxon>Mesorhizobium</taxon>
    </lineage>
</organism>
<dbReference type="SUPFAM" id="SSF54593">
    <property type="entry name" value="Glyoxalase/Bleomycin resistance protein/Dihydroxybiphenyl dioxygenase"/>
    <property type="match status" value="1"/>
</dbReference>
<dbReference type="GeneID" id="66681655"/>
<dbReference type="Proteomes" id="UP000093748">
    <property type="component" value="Unassembled WGS sequence"/>
</dbReference>
<dbReference type="GO" id="GO:0051213">
    <property type="term" value="F:dioxygenase activity"/>
    <property type="evidence" value="ECO:0007669"/>
    <property type="project" value="UniProtKB-KW"/>
</dbReference>
<dbReference type="Gene3D" id="3.10.180.10">
    <property type="entry name" value="2,3-Dihydroxybiphenyl 1,2-Dioxygenase, domain 1"/>
    <property type="match status" value="1"/>
</dbReference>
<dbReference type="RefSeq" id="WP_010911911.1">
    <property type="nucleotide sequence ID" value="NZ_LZTH01000001.1"/>
</dbReference>